<organism evidence="1 2">
    <name type="scientific">Bacteroides stercoris</name>
    <dbReference type="NCBI Taxonomy" id="46506"/>
    <lineage>
        <taxon>Bacteria</taxon>
        <taxon>Pseudomonadati</taxon>
        <taxon>Bacteroidota</taxon>
        <taxon>Bacteroidia</taxon>
        <taxon>Bacteroidales</taxon>
        <taxon>Bacteroidaceae</taxon>
        <taxon>Bacteroides</taxon>
    </lineage>
</organism>
<comment type="caution">
    <text evidence="1">The sequence shown here is derived from an EMBL/GenBank/DDBJ whole genome shotgun (WGS) entry which is preliminary data.</text>
</comment>
<accession>A0A412EBC9</accession>
<dbReference type="Proteomes" id="UP000284161">
    <property type="component" value="Unassembled WGS sequence"/>
</dbReference>
<sequence length="59" mass="6612">MLFAAVESKGYEKICKKPLFGHLIFSDTTLKIKCSAQVPGGLGFLEKKEIQHTIYEPLN</sequence>
<gene>
    <name evidence="1" type="ORF">DWY58_02575</name>
</gene>
<reference evidence="1 2" key="1">
    <citation type="submission" date="2018-08" db="EMBL/GenBank/DDBJ databases">
        <title>A genome reference for cultivated species of the human gut microbiota.</title>
        <authorList>
            <person name="Zou Y."/>
            <person name="Xue W."/>
            <person name="Luo G."/>
        </authorList>
    </citation>
    <scope>NUCLEOTIDE SEQUENCE [LARGE SCALE GENOMIC DNA]</scope>
    <source>
        <strain evidence="1 2">AF25-6</strain>
    </source>
</reference>
<proteinExistence type="predicted"/>
<dbReference type="EMBL" id="QRUB01000001">
    <property type="protein sequence ID" value="RGR30143.1"/>
    <property type="molecule type" value="Genomic_DNA"/>
</dbReference>
<dbReference type="AlphaFoldDB" id="A0A412EBC9"/>
<name>A0A412EBC9_BACSE</name>
<evidence type="ECO:0000313" key="1">
    <source>
        <dbReference type="EMBL" id="RGR30143.1"/>
    </source>
</evidence>
<protein>
    <submittedName>
        <fullName evidence="1">Uncharacterized protein</fullName>
    </submittedName>
</protein>
<evidence type="ECO:0000313" key="2">
    <source>
        <dbReference type="Proteomes" id="UP000284161"/>
    </source>
</evidence>